<keyword evidence="1" id="KW-0732">Signal</keyword>
<accession>A0A929B711</accession>
<evidence type="ECO:0000313" key="3">
    <source>
        <dbReference type="Proteomes" id="UP000598360"/>
    </source>
</evidence>
<protein>
    <recommendedName>
        <fullName evidence="4">VCBS repeat-containing protein</fullName>
    </recommendedName>
</protein>
<keyword evidence="3" id="KW-1185">Reference proteome</keyword>
<reference evidence="2" key="1">
    <citation type="submission" date="2020-10" db="EMBL/GenBank/DDBJ databases">
        <title>Diversity and distribution of actinomycetes associated with coral in the coast of Hainan.</title>
        <authorList>
            <person name="Li F."/>
        </authorList>
    </citation>
    <scope>NUCLEOTIDE SEQUENCE</scope>
    <source>
        <strain evidence="2">HNM0983</strain>
    </source>
</reference>
<proteinExistence type="predicted"/>
<dbReference type="AlphaFoldDB" id="A0A929B711"/>
<dbReference type="EMBL" id="JADEYC010000012">
    <property type="protein sequence ID" value="MBE9374414.1"/>
    <property type="molecule type" value="Genomic_DNA"/>
</dbReference>
<sequence length="171" mass="18252">MRAAGAVLLVLAPAAVAAPATAQPAADVRGIDWHDAEFEVPRVGPCPQQHVRFSGGAARTDGWVYRFTPERGIDYADVTGDGTEDVLALVDCGPPRSEYSTALVALTRSPDGSVVPLGTVVSPGTWRQVPVDFTTWHGDVAVTLTDQDTGARWNEYHRWVPDLGGFARIDG</sequence>
<name>A0A929B711_9PSEU</name>
<comment type="caution">
    <text evidence="2">The sequence shown here is derived from an EMBL/GenBank/DDBJ whole genome shotgun (WGS) entry which is preliminary data.</text>
</comment>
<organism evidence="2 3">
    <name type="scientific">Saccharopolyspora montiporae</name>
    <dbReference type="NCBI Taxonomy" id="2781240"/>
    <lineage>
        <taxon>Bacteria</taxon>
        <taxon>Bacillati</taxon>
        <taxon>Actinomycetota</taxon>
        <taxon>Actinomycetes</taxon>
        <taxon>Pseudonocardiales</taxon>
        <taxon>Pseudonocardiaceae</taxon>
        <taxon>Saccharopolyspora</taxon>
    </lineage>
</organism>
<feature type="signal peptide" evidence="1">
    <location>
        <begin position="1"/>
        <end position="22"/>
    </location>
</feature>
<evidence type="ECO:0000313" key="2">
    <source>
        <dbReference type="EMBL" id="MBE9374414.1"/>
    </source>
</evidence>
<evidence type="ECO:0000256" key="1">
    <source>
        <dbReference type="SAM" id="SignalP"/>
    </source>
</evidence>
<dbReference type="Proteomes" id="UP000598360">
    <property type="component" value="Unassembled WGS sequence"/>
</dbReference>
<gene>
    <name evidence="2" type="ORF">IQ251_08115</name>
</gene>
<evidence type="ECO:0008006" key="4">
    <source>
        <dbReference type="Google" id="ProtNLM"/>
    </source>
</evidence>
<feature type="chain" id="PRO_5037024450" description="VCBS repeat-containing protein" evidence="1">
    <location>
        <begin position="23"/>
        <end position="171"/>
    </location>
</feature>